<protein>
    <submittedName>
        <fullName evidence="2">Uncharacterized protein</fullName>
    </submittedName>
</protein>
<accession>L9U5U1</accession>
<dbReference type="AlphaFoldDB" id="L9U5U1"/>
<dbReference type="Proteomes" id="UP000011651">
    <property type="component" value="Unassembled WGS sequence"/>
</dbReference>
<comment type="caution">
    <text evidence="2">The sequence shown here is derived from an EMBL/GenBank/DDBJ whole genome shotgun (WGS) entry which is preliminary data.</text>
</comment>
<reference evidence="2 3" key="1">
    <citation type="journal article" date="2013" name="Genome Announc.">
        <title>Draft Genome of the Marine Gammaproteobacterium Halomonas titanicae.</title>
        <authorList>
            <person name="Sanchez-Porro C."/>
            <person name="de la Haba R.R."/>
            <person name="Cruz-Hernandez N."/>
            <person name="Gonzalez J.M."/>
            <person name="Reyes-Guirao C."/>
            <person name="Navarro-Sampedro L."/>
            <person name="Carballo M."/>
            <person name="Ventosa A."/>
        </authorList>
    </citation>
    <scope>NUCLEOTIDE SEQUENCE [LARGE SCALE GENOMIC DNA]</scope>
    <source>
        <strain evidence="2 3">BH1</strain>
    </source>
</reference>
<dbReference type="PATRIC" id="fig|1204738.3.peg.4597"/>
<name>L9U5U1_9GAMM</name>
<dbReference type="Pfam" id="PF11286">
    <property type="entry name" value="DUF3087"/>
    <property type="match status" value="1"/>
</dbReference>
<keyword evidence="1" id="KW-0812">Transmembrane</keyword>
<evidence type="ECO:0000256" key="1">
    <source>
        <dbReference type="SAM" id="Phobius"/>
    </source>
</evidence>
<dbReference type="EMBL" id="AOPO01000022">
    <property type="protein sequence ID" value="ELY20270.1"/>
    <property type="molecule type" value="Genomic_DNA"/>
</dbReference>
<feature type="transmembrane region" description="Helical" evidence="1">
    <location>
        <begin position="65"/>
        <end position="86"/>
    </location>
</feature>
<organism evidence="2 3">
    <name type="scientific">Vreelandella titanicae BH1</name>
    <dbReference type="NCBI Taxonomy" id="1204738"/>
    <lineage>
        <taxon>Bacteria</taxon>
        <taxon>Pseudomonadati</taxon>
        <taxon>Pseudomonadota</taxon>
        <taxon>Gammaproteobacteria</taxon>
        <taxon>Oceanospirillales</taxon>
        <taxon>Halomonadaceae</taxon>
        <taxon>Vreelandella</taxon>
    </lineage>
</organism>
<keyword evidence="1" id="KW-0472">Membrane</keyword>
<sequence length="188" mass="21522">MPWPAPYHRTFAAIMRLAMVFTLEHHDPETYRRKARMISFAMAGQLIIFGLLFSMLLTSTFGSSLWLNALGVLLGLLATSALFAVLRERPWMTEVRYVWQLKHHLSQVSGYLSQLRKAVEESNRTALDLLTFYHQGMAQLAELNGRTTDDDAERLAEKMQVKIKREELGLSPQVESIDTHDLQAFKRG</sequence>
<feature type="transmembrane region" description="Helical" evidence="1">
    <location>
        <begin position="35"/>
        <end position="59"/>
    </location>
</feature>
<proteinExistence type="predicted"/>
<evidence type="ECO:0000313" key="3">
    <source>
        <dbReference type="Proteomes" id="UP000011651"/>
    </source>
</evidence>
<dbReference type="InterPro" id="IPR021438">
    <property type="entry name" value="DUF3087"/>
</dbReference>
<keyword evidence="1" id="KW-1133">Transmembrane helix</keyword>
<evidence type="ECO:0000313" key="2">
    <source>
        <dbReference type="EMBL" id="ELY20270.1"/>
    </source>
</evidence>
<gene>
    <name evidence="2" type="ORF">HALTITAN_3064</name>
</gene>